<dbReference type="InterPro" id="IPR038071">
    <property type="entry name" value="UROD/MetE-like_sf"/>
</dbReference>
<dbReference type="GO" id="GO:0004853">
    <property type="term" value="F:uroporphyrinogen decarboxylase activity"/>
    <property type="evidence" value="ECO:0007669"/>
    <property type="project" value="InterPro"/>
</dbReference>
<gene>
    <name evidence="2" type="ORF">Q4F26_03250</name>
</gene>
<organism evidence="2 3">
    <name type="scientific">Atopococcus tabaci</name>
    <dbReference type="NCBI Taxonomy" id="269774"/>
    <lineage>
        <taxon>Bacteria</taxon>
        <taxon>Bacillati</taxon>
        <taxon>Bacillota</taxon>
        <taxon>Bacilli</taxon>
        <taxon>Lactobacillales</taxon>
        <taxon>Carnobacteriaceae</taxon>
        <taxon>Atopococcus</taxon>
    </lineage>
</organism>
<evidence type="ECO:0000313" key="3">
    <source>
        <dbReference type="Proteomes" id="UP001171751"/>
    </source>
</evidence>
<reference evidence="2" key="1">
    <citation type="submission" date="2023-07" db="EMBL/GenBank/DDBJ databases">
        <title>Between Cages and Wild: Unraveling the Impact of Captivity on Animal Microbiomes and Antimicrobial Resistance.</title>
        <authorList>
            <person name="Schmartz G.P."/>
            <person name="Rehner J."/>
            <person name="Schuff M.J."/>
            <person name="Becker S.L."/>
            <person name="Kravczyk M."/>
            <person name="Gurevich A."/>
            <person name="Francke R."/>
            <person name="Mueller R."/>
            <person name="Keller V."/>
            <person name="Keller A."/>
        </authorList>
    </citation>
    <scope>NUCLEOTIDE SEQUENCE</scope>
    <source>
        <strain evidence="2">S39M_St_73</strain>
    </source>
</reference>
<dbReference type="Proteomes" id="UP001171751">
    <property type="component" value="Unassembled WGS sequence"/>
</dbReference>
<accession>A0AA43ZST8</accession>
<name>A0AA43ZST8_9LACT</name>
<sequence length="251" mass="28666">MNSKFKRINQSSQAIVDWSFTHKQEKEREYISLPVLDTPFLKALGVPLSMTEHQGVKIHAPLFANLSQLEADPTLSFSEKAFNPLFEAINIIKTKDSSQKIIYKMPNLLNILEAVLPFAQVIRLTRKNPELYQDVMNQLINFMHKIIIKLDEGQTDIIYFFDSFGSYQLLGPTFYKKSYGDFILALFSIEKQLNHAVLSMTKTISMPMQQSYGLTEDKNSRIYLANQDSRGTIELTKAVSFNKKGATHVST</sequence>
<dbReference type="AlphaFoldDB" id="A0AA43ZST8"/>
<dbReference type="Gene3D" id="3.20.20.210">
    <property type="match status" value="1"/>
</dbReference>
<keyword evidence="3" id="KW-1185">Reference proteome</keyword>
<evidence type="ECO:0000313" key="2">
    <source>
        <dbReference type="EMBL" id="MDO5457338.1"/>
    </source>
</evidence>
<dbReference type="InterPro" id="IPR000257">
    <property type="entry name" value="Uroporphyrinogen_deCOase"/>
</dbReference>
<evidence type="ECO:0000259" key="1">
    <source>
        <dbReference type="Pfam" id="PF01208"/>
    </source>
</evidence>
<proteinExistence type="predicted"/>
<dbReference type="Pfam" id="PF01208">
    <property type="entry name" value="URO-D"/>
    <property type="match status" value="1"/>
</dbReference>
<feature type="domain" description="Uroporphyrinogen decarboxylase (URO-D)" evidence="1">
    <location>
        <begin position="41"/>
        <end position="181"/>
    </location>
</feature>
<dbReference type="SUPFAM" id="SSF51726">
    <property type="entry name" value="UROD/MetE-like"/>
    <property type="match status" value="1"/>
</dbReference>
<comment type="caution">
    <text evidence="2">The sequence shown here is derived from an EMBL/GenBank/DDBJ whole genome shotgun (WGS) entry which is preliminary data.</text>
</comment>
<protein>
    <submittedName>
        <fullName evidence="2">Uroporphyrinogen decarboxylase family protein</fullName>
    </submittedName>
</protein>
<dbReference type="EMBL" id="JAUNQW010000009">
    <property type="protein sequence ID" value="MDO5457338.1"/>
    <property type="molecule type" value="Genomic_DNA"/>
</dbReference>
<dbReference type="GO" id="GO:0006779">
    <property type="term" value="P:porphyrin-containing compound biosynthetic process"/>
    <property type="evidence" value="ECO:0007669"/>
    <property type="project" value="InterPro"/>
</dbReference>